<evidence type="ECO:0000313" key="4">
    <source>
        <dbReference type="Proteomes" id="UP000006906"/>
    </source>
</evidence>
<protein>
    <recommendedName>
        <fullName evidence="5">Tyr recombinase domain-containing protein</fullName>
    </recommendedName>
</protein>
<dbReference type="PANTHER" id="PTHR34605:SF4">
    <property type="entry name" value="DNA ADENINE METHYLTRANSFERASE"/>
    <property type="match status" value="1"/>
</dbReference>
<dbReference type="RefSeq" id="XP_042927096.1">
    <property type="nucleotide sequence ID" value="XM_043059463.1"/>
</dbReference>
<reference evidence="3 4" key="1">
    <citation type="journal article" date="2007" name="Science">
        <title>The Chlamydomonas genome reveals the evolution of key animal and plant functions.</title>
        <authorList>
            <person name="Merchant S.S."/>
            <person name="Prochnik S.E."/>
            <person name="Vallon O."/>
            <person name="Harris E.H."/>
            <person name="Karpowicz S.J."/>
            <person name="Witman G.B."/>
            <person name="Terry A."/>
            <person name="Salamov A."/>
            <person name="Fritz-Laylin L.K."/>
            <person name="Marechal-Drouard L."/>
            <person name="Marshall W.F."/>
            <person name="Qu L.H."/>
            <person name="Nelson D.R."/>
            <person name="Sanderfoot A.A."/>
            <person name="Spalding M.H."/>
            <person name="Kapitonov V.V."/>
            <person name="Ren Q."/>
            <person name="Ferris P."/>
            <person name="Lindquist E."/>
            <person name="Shapiro H."/>
            <person name="Lucas S.M."/>
            <person name="Grimwood J."/>
            <person name="Schmutz J."/>
            <person name="Cardol P."/>
            <person name="Cerutti H."/>
            <person name="Chanfreau G."/>
            <person name="Chen C.L."/>
            <person name="Cognat V."/>
            <person name="Croft M.T."/>
            <person name="Dent R."/>
            <person name="Dutcher S."/>
            <person name="Fernandez E."/>
            <person name="Fukuzawa H."/>
            <person name="Gonzalez-Ballester D."/>
            <person name="Gonzalez-Halphen D."/>
            <person name="Hallmann A."/>
            <person name="Hanikenne M."/>
            <person name="Hippler M."/>
            <person name="Inwood W."/>
            <person name="Jabbari K."/>
            <person name="Kalanon M."/>
            <person name="Kuras R."/>
            <person name="Lefebvre P.A."/>
            <person name="Lemaire S.D."/>
            <person name="Lobanov A.V."/>
            <person name="Lohr M."/>
            <person name="Manuell A."/>
            <person name="Meier I."/>
            <person name="Mets L."/>
            <person name="Mittag M."/>
            <person name="Mittelmeier T."/>
            <person name="Moroney J.V."/>
            <person name="Moseley J."/>
            <person name="Napoli C."/>
            <person name="Nedelcu A.M."/>
            <person name="Niyogi K."/>
            <person name="Novoselov S.V."/>
            <person name="Paulsen I.T."/>
            <person name="Pazour G."/>
            <person name="Purton S."/>
            <person name="Ral J.P."/>
            <person name="Riano-Pachon D.M."/>
            <person name="Riekhof W."/>
            <person name="Rymarquis L."/>
            <person name="Schroda M."/>
            <person name="Stern D."/>
            <person name="Umen J."/>
            <person name="Willows R."/>
            <person name="Wilson N."/>
            <person name="Zimmer S.L."/>
            <person name="Allmer J."/>
            <person name="Balk J."/>
            <person name="Bisova K."/>
            <person name="Chen C.J."/>
            <person name="Elias M."/>
            <person name="Gendler K."/>
            <person name="Hauser C."/>
            <person name="Lamb M.R."/>
            <person name="Ledford H."/>
            <person name="Long J.C."/>
            <person name="Minagawa J."/>
            <person name="Page M.D."/>
            <person name="Pan J."/>
            <person name="Pootakham W."/>
            <person name="Roje S."/>
            <person name="Rose A."/>
            <person name="Stahlberg E."/>
            <person name="Terauchi A.M."/>
            <person name="Yang P."/>
            <person name="Ball S."/>
            <person name="Bowler C."/>
            <person name="Dieckmann C.L."/>
            <person name="Gladyshev V.N."/>
            <person name="Green P."/>
            <person name="Jorgensen R."/>
            <person name="Mayfield S."/>
            <person name="Mueller-Roeber B."/>
            <person name="Rajamani S."/>
            <person name="Sayre R.T."/>
            <person name="Brokstein P."/>
            <person name="Dubchak I."/>
            <person name="Goodstein D."/>
            <person name="Hornick L."/>
            <person name="Huang Y.W."/>
            <person name="Jhaveri J."/>
            <person name="Luo Y."/>
            <person name="Martinez D."/>
            <person name="Ngau W.C."/>
            <person name="Otillar B."/>
            <person name="Poliakov A."/>
            <person name="Porter A."/>
            <person name="Szajkowski L."/>
            <person name="Werner G."/>
            <person name="Zhou K."/>
            <person name="Grigoriev I.V."/>
            <person name="Rokhsar D.S."/>
            <person name="Grossman A.R."/>
        </authorList>
    </citation>
    <scope>NUCLEOTIDE SEQUENCE [LARGE SCALE GENOMIC DNA]</scope>
    <source>
        <strain evidence="4">CC-503</strain>
        <strain evidence="3">CC-503 cw92 mt+</strain>
    </source>
</reference>
<dbReference type="GO" id="GO:0006310">
    <property type="term" value="P:DNA recombination"/>
    <property type="evidence" value="ECO:0007669"/>
    <property type="project" value="UniProtKB-KW"/>
</dbReference>
<gene>
    <name evidence="3" type="ORF">CHLRE_02g093150v5</name>
</gene>
<dbReference type="InterPro" id="IPR013762">
    <property type="entry name" value="Integrase-like_cat_sf"/>
</dbReference>
<dbReference type="RefSeq" id="XP_001695994.2">
    <property type="nucleotide sequence ID" value="XM_001695942.2"/>
</dbReference>
<dbReference type="Gramene" id="PNW86596">
    <property type="protein sequence ID" value="PNW86596"/>
    <property type="gene ID" value="CHLRE_02g093150v5"/>
</dbReference>
<name>A0A2K3E1G6_CHLRE</name>
<evidence type="ECO:0008006" key="5">
    <source>
        <dbReference type="Google" id="ProtNLM"/>
    </source>
</evidence>
<dbReference type="Gene3D" id="1.10.150.130">
    <property type="match status" value="1"/>
</dbReference>
<dbReference type="PANTHER" id="PTHR34605">
    <property type="entry name" value="PHAGE_INTEGRASE DOMAIN-CONTAINING PROTEIN"/>
    <property type="match status" value="1"/>
</dbReference>
<keyword evidence="4" id="KW-1185">Reference proteome</keyword>
<organism evidence="3 4">
    <name type="scientific">Chlamydomonas reinhardtii</name>
    <name type="common">Chlamydomonas smithii</name>
    <dbReference type="NCBI Taxonomy" id="3055"/>
    <lineage>
        <taxon>Eukaryota</taxon>
        <taxon>Viridiplantae</taxon>
        <taxon>Chlorophyta</taxon>
        <taxon>core chlorophytes</taxon>
        <taxon>Chlorophyceae</taxon>
        <taxon>CS clade</taxon>
        <taxon>Chlamydomonadales</taxon>
        <taxon>Chlamydomonadaceae</taxon>
        <taxon>Chlamydomonas</taxon>
    </lineage>
</organism>
<reference evidence="3" key="2">
    <citation type="submission" date="2017-07" db="EMBL/GenBank/DDBJ databases">
        <title>WGS assembly of Chlamydomonas reinhardtii.</title>
        <authorList>
            <consortium name="Chlamydomonas Annotation Team"/>
            <consortium name="JGI Annotation Team"/>
            <person name="Merchant S.S."/>
            <person name="Prochnik S.E."/>
            <person name="Vallon O."/>
            <person name="Harris E.H."/>
            <person name="Karpowicz S.J."/>
            <person name="Witman G.B."/>
            <person name="Terry A."/>
            <person name="Salamov A."/>
            <person name="Fritz-Laylin L.K."/>
            <person name="Marechal-Drouard L."/>
            <person name="Marshall W.F."/>
            <person name="Qu L.H."/>
            <person name="Nelson D.R."/>
            <person name="Sanderfoot A.A."/>
            <person name="Spalding M.H."/>
            <person name="Kapitonov V.V."/>
            <person name="Ren Q."/>
            <person name="Ferris P."/>
            <person name="Lindquist E."/>
            <person name="Shapiro H."/>
            <person name="Lucas S.M."/>
            <person name="Grimwood J."/>
            <person name="Schmutz J."/>
            <person name="Grigoriev I.V."/>
            <person name="Rokhsar D.S."/>
        </authorList>
    </citation>
    <scope>NUCLEOTIDE SEQUENCE</scope>
    <source>
        <strain evidence="3">CC-503 cw92 mt+</strain>
    </source>
</reference>
<dbReference type="PaxDb" id="3055-EDO96065"/>
<dbReference type="OrthoDB" id="550499at2759"/>
<sequence length="355" mass="38449">MRSLADNAVLRIASGTWQQYNRPIREWVAHCTRVGATPIGAPPAIAAVFLDQRRRAAALRGVGAQAVTRASAAITALHEAAGLPSPCAHPLCAAVRAAARRTLLGQRRTKVAATAEDIQKLVDTHLQPNAPLLTRMVVTCALLSFCAFLRYSDLRRVMVHHQLMQFSAACLTLRLFCGKTDKAAQGEEVTVGRIGGAYCPVTRVEELLRVGRYSTVPSIAQRPMPQAARGRTRWEEIEDTGPLLRAVSTSGALEQITAPLDNPVPSLSWQQYSSLLKQHCLAAGLRHLPPHAFRRGGATAAVAGGASRDAVMKEGRWRTRRVFEFTYVQVIQAAACKVTACLGLRAPPPHAPNQQ</sequence>
<dbReference type="GO" id="GO:0015074">
    <property type="term" value="P:DNA integration"/>
    <property type="evidence" value="ECO:0007669"/>
    <property type="project" value="InterPro"/>
</dbReference>
<dbReference type="AlphaFoldDB" id="A0A2K3E1G6"/>
<accession>A0A2K3E1G6</accession>
<dbReference type="SUPFAM" id="SSF56349">
    <property type="entry name" value="DNA breaking-rejoining enzymes"/>
    <property type="match status" value="1"/>
</dbReference>
<dbReference type="Gene3D" id="1.10.443.10">
    <property type="entry name" value="Intergrase catalytic core"/>
    <property type="match status" value="1"/>
</dbReference>
<evidence type="ECO:0000256" key="2">
    <source>
        <dbReference type="ARBA" id="ARBA00023172"/>
    </source>
</evidence>
<dbReference type="SUPFAM" id="SSF47823">
    <property type="entry name" value="lambda integrase-like, N-terminal domain"/>
    <property type="match status" value="1"/>
</dbReference>
<dbReference type="KEGG" id="cre:CHLRE_02g093150v5"/>
<keyword evidence="1" id="KW-0238">DNA-binding</keyword>
<evidence type="ECO:0000256" key="1">
    <source>
        <dbReference type="ARBA" id="ARBA00023125"/>
    </source>
</evidence>
<dbReference type="InterPro" id="IPR052925">
    <property type="entry name" value="Phage_Integrase-like_Recomb"/>
</dbReference>
<dbReference type="Gramene" id="PNW86597">
    <property type="protein sequence ID" value="PNW86597"/>
    <property type="gene ID" value="CHLRE_02g093150v5"/>
</dbReference>
<dbReference type="EMBL" id="CM008963">
    <property type="protein sequence ID" value="PNW86596.1"/>
    <property type="molecule type" value="Genomic_DNA"/>
</dbReference>
<dbReference type="InterPro" id="IPR010998">
    <property type="entry name" value="Integrase_recombinase_N"/>
</dbReference>
<dbReference type="Proteomes" id="UP000006906">
    <property type="component" value="Chromosome 2"/>
</dbReference>
<dbReference type="InterPro" id="IPR011010">
    <property type="entry name" value="DNA_brk_join_enz"/>
</dbReference>
<evidence type="ECO:0000313" key="3">
    <source>
        <dbReference type="EMBL" id="PNW86597.1"/>
    </source>
</evidence>
<dbReference type="GO" id="GO:0003677">
    <property type="term" value="F:DNA binding"/>
    <property type="evidence" value="ECO:0007669"/>
    <property type="project" value="UniProtKB-KW"/>
</dbReference>
<proteinExistence type="predicted"/>
<dbReference type="EMBL" id="CM008963">
    <property type="protein sequence ID" value="PNW86597.1"/>
    <property type="molecule type" value="Genomic_DNA"/>
</dbReference>
<dbReference type="GeneID" id="5721563"/>
<keyword evidence="2" id="KW-0233">DNA recombination</keyword>